<comment type="caution">
    <text evidence="1">The sequence shown here is derived from an EMBL/GenBank/DDBJ whole genome shotgun (WGS) entry which is preliminary data.</text>
</comment>
<dbReference type="Proteomes" id="UP001199469">
    <property type="component" value="Unassembled WGS sequence"/>
</dbReference>
<dbReference type="EMBL" id="JAJNDB010000001">
    <property type="protein sequence ID" value="MCD2191795.1"/>
    <property type="molecule type" value="Genomic_DNA"/>
</dbReference>
<evidence type="ECO:0000313" key="1">
    <source>
        <dbReference type="EMBL" id="MCD2191795.1"/>
    </source>
</evidence>
<organism evidence="1 2">
    <name type="scientific">Actinomycetospora endophytica</name>
    <dbReference type="NCBI Taxonomy" id="2291215"/>
    <lineage>
        <taxon>Bacteria</taxon>
        <taxon>Bacillati</taxon>
        <taxon>Actinomycetota</taxon>
        <taxon>Actinomycetes</taxon>
        <taxon>Pseudonocardiales</taxon>
        <taxon>Pseudonocardiaceae</taxon>
        <taxon>Actinomycetospora</taxon>
    </lineage>
</organism>
<accession>A0ABS8P2K7</accession>
<name>A0ABS8P2K7_9PSEU</name>
<evidence type="ECO:0000313" key="2">
    <source>
        <dbReference type="Proteomes" id="UP001199469"/>
    </source>
</evidence>
<gene>
    <name evidence="1" type="ORF">LQ327_00115</name>
</gene>
<proteinExistence type="predicted"/>
<reference evidence="1 2" key="1">
    <citation type="submission" date="2021-11" db="EMBL/GenBank/DDBJ databases">
        <title>Draft genome sequence of Actinomycetospora sp. SF1 isolated from the rhizosphere soil.</title>
        <authorList>
            <person name="Duangmal K."/>
            <person name="Chantavorakit T."/>
        </authorList>
    </citation>
    <scope>NUCLEOTIDE SEQUENCE [LARGE SCALE GENOMIC DNA]</scope>
    <source>
        <strain evidence="1 2">TBRC 5722</strain>
    </source>
</reference>
<protein>
    <submittedName>
        <fullName evidence="1">Uncharacterized protein</fullName>
    </submittedName>
</protein>
<dbReference type="RefSeq" id="WP_230729375.1">
    <property type="nucleotide sequence ID" value="NZ_JAJNDB010000001.1"/>
</dbReference>
<keyword evidence="2" id="KW-1185">Reference proteome</keyword>
<sequence>MELWLSEHPASGLVAVALIDPTSNPDEQDARSLPAEVRVVDGHTAALVESLAQMVRGTAERHGHPAYFELDALVDGAQRLAVDLTAEG</sequence>